<dbReference type="GO" id="GO:0016491">
    <property type="term" value="F:oxidoreductase activity"/>
    <property type="evidence" value="ECO:0007669"/>
    <property type="project" value="InterPro"/>
</dbReference>
<dbReference type="Gene3D" id="3.40.50.1980">
    <property type="entry name" value="Nitrogenase molybdenum iron protein domain"/>
    <property type="match status" value="2"/>
</dbReference>
<feature type="domain" description="Nitrogenase/oxidoreductase component 1" evidence="1">
    <location>
        <begin position="8"/>
        <end position="351"/>
    </location>
</feature>
<dbReference type="GeneID" id="79949278"/>
<dbReference type="EMBL" id="CP091092">
    <property type="protein sequence ID" value="WFN37322.1"/>
    <property type="molecule type" value="Genomic_DNA"/>
</dbReference>
<keyword evidence="3" id="KW-1185">Reference proteome</keyword>
<dbReference type="SUPFAM" id="SSF53807">
    <property type="entry name" value="Helical backbone' metal receptor"/>
    <property type="match status" value="1"/>
</dbReference>
<dbReference type="Proteomes" id="UP001218895">
    <property type="component" value="Chromosome"/>
</dbReference>
<dbReference type="KEGG" id="manq:L1994_02745"/>
<evidence type="ECO:0000313" key="2">
    <source>
        <dbReference type="EMBL" id="WFN37322.1"/>
    </source>
</evidence>
<evidence type="ECO:0000259" key="1">
    <source>
        <dbReference type="Pfam" id="PF00148"/>
    </source>
</evidence>
<name>A0AAF0FRQ0_9EURY</name>
<dbReference type="PANTHER" id="PTHR42956">
    <property type="entry name" value="NITROGENASE IRON-MOLYBDENUM COFACTOR BIOSYNTHESIS PROTEIN NIFE"/>
    <property type="match status" value="1"/>
</dbReference>
<gene>
    <name evidence="2" type="ORF">L1994_02745</name>
</gene>
<proteinExistence type="predicted"/>
<accession>A0AAF0FRQ0</accession>
<dbReference type="RefSeq" id="WP_278100161.1">
    <property type="nucleotide sequence ID" value="NZ_CP091092.1"/>
</dbReference>
<organism evidence="2 3">
    <name type="scientific">Methanomicrobium antiquum</name>
    <dbReference type="NCBI Taxonomy" id="487686"/>
    <lineage>
        <taxon>Archaea</taxon>
        <taxon>Methanobacteriati</taxon>
        <taxon>Methanobacteriota</taxon>
        <taxon>Stenosarchaea group</taxon>
        <taxon>Methanomicrobia</taxon>
        <taxon>Methanomicrobiales</taxon>
        <taxon>Methanomicrobiaceae</taxon>
        <taxon>Methanomicrobium</taxon>
    </lineage>
</organism>
<sequence length="428" mass="47800">MNSDPDGFIGTLLAIEGISDARAVMNGPNGCRGNPAYFSDKHFPRENSLNRRSFEEPFFFGQSRIPCTYLESDDYINGSTQKLEEILPLIAKKGDAFLAVINSPGASLIGDDLNRFLAGAGLDNICMAFESCGYSKPFHEGFDSTIAEVLKWLCLNSLPKLKKRVNLLGFSISQKYWQGNVAEIKHICELMGLYVVCVPGAGSSVSEIRESTTASYNIAVFPEYCKKTAEFYESEFGIPVFCSDCGAPVGFTSTEIWIKEVADKTGCDPTPALEEIRKKRTLAFHKISRYFHEAGYPKGATFAVRCDSSFALSLTVWLSEYLGMIPVSVEVMPGEDDFETTKRLKEYLYANNFAEAFNSDPYDKKPQFYFGEGLTGKDLCLSGRCKISVEFFNRTNSDIYFKEKTFLGGDGALWILEYIFDAVKDFRE</sequence>
<reference evidence="2" key="1">
    <citation type="submission" date="2022-01" db="EMBL/GenBank/DDBJ databases">
        <title>Complete genome of Methanomicrobium antiquum DSM 21220.</title>
        <authorList>
            <person name="Chen S.-C."/>
            <person name="You Y.-T."/>
            <person name="Zhou Y.-Z."/>
            <person name="Lai M.-C."/>
        </authorList>
    </citation>
    <scope>NUCLEOTIDE SEQUENCE</scope>
    <source>
        <strain evidence="2">DSM 21220</strain>
    </source>
</reference>
<protein>
    <submittedName>
        <fullName evidence="2">Nitrogenase component 1</fullName>
    </submittedName>
</protein>
<dbReference type="PANTHER" id="PTHR42956:SF1">
    <property type="entry name" value="NITROGENASE IRON-MOLYBDENUM COFACTOR BIOSYNTHESIS PROTEIN NIFE"/>
    <property type="match status" value="1"/>
</dbReference>
<dbReference type="InterPro" id="IPR000510">
    <property type="entry name" value="Nase/OxRdtase_comp1"/>
</dbReference>
<dbReference type="InterPro" id="IPR049939">
    <property type="entry name" value="NifE-like"/>
</dbReference>
<evidence type="ECO:0000313" key="3">
    <source>
        <dbReference type="Proteomes" id="UP001218895"/>
    </source>
</evidence>
<dbReference type="AlphaFoldDB" id="A0AAF0FRQ0"/>
<dbReference type="Pfam" id="PF00148">
    <property type="entry name" value="Oxidored_nitro"/>
    <property type="match status" value="1"/>
</dbReference>